<reference evidence="1" key="1">
    <citation type="submission" date="2020-05" db="EMBL/GenBank/DDBJ databases">
        <authorList>
            <person name="Chiriac C."/>
            <person name="Salcher M."/>
            <person name="Ghai R."/>
            <person name="Kavagutti S V."/>
        </authorList>
    </citation>
    <scope>NUCLEOTIDE SEQUENCE</scope>
</reference>
<organism evidence="1">
    <name type="scientific">uncultured Caudovirales phage</name>
    <dbReference type="NCBI Taxonomy" id="2100421"/>
    <lineage>
        <taxon>Viruses</taxon>
        <taxon>Duplodnaviria</taxon>
        <taxon>Heunggongvirae</taxon>
        <taxon>Uroviricota</taxon>
        <taxon>Caudoviricetes</taxon>
        <taxon>Peduoviridae</taxon>
        <taxon>Maltschvirus</taxon>
        <taxon>Maltschvirus maltsch</taxon>
    </lineage>
</organism>
<protein>
    <submittedName>
        <fullName evidence="1">Uncharacterized protein</fullName>
    </submittedName>
</protein>
<evidence type="ECO:0000313" key="1">
    <source>
        <dbReference type="EMBL" id="CAB5194949.1"/>
    </source>
</evidence>
<proteinExistence type="predicted"/>
<accession>A0A6J7WBP7</accession>
<gene>
    <name evidence="1" type="ORF">UFOVP167_38</name>
</gene>
<dbReference type="EMBL" id="LR798222">
    <property type="protein sequence ID" value="CAB5194949.1"/>
    <property type="molecule type" value="Genomic_DNA"/>
</dbReference>
<sequence length="111" mass="12452">MSFKYDGLIKSLEICLRNEWGHTSASRSTMREIIWEATKALIDCREGKENEGRRELPPISKTALSKYGSAGSFGLENGPNHGFRPLDIEELEDPYDSEDYGLGSLLKRTGL</sequence>
<name>A0A6J7WBP7_9CAUD</name>